<dbReference type="Gene3D" id="2.20.100.10">
    <property type="entry name" value="Thrombospondin type-1 (TSP1) repeat"/>
    <property type="match status" value="5"/>
</dbReference>
<evidence type="ECO:0000313" key="5">
    <source>
        <dbReference type="EMBL" id="CAG5095287.1"/>
    </source>
</evidence>
<dbReference type="SMART" id="SM00209">
    <property type="entry name" value="TSP1"/>
    <property type="match status" value="5"/>
</dbReference>
<dbReference type="EMBL" id="OU015569">
    <property type="protein sequence ID" value="CAG5095287.1"/>
    <property type="molecule type" value="Genomic_DNA"/>
</dbReference>
<evidence type="ECO:0000256" key="3">
    <source>
        <dbReference type="SAM" id="MobiDB-lite"/>
    </source>
</evidence>
<evidence type="ECO:0000256" key="2">
    <source>
        <dbReference type="ARBA" id="ARBA00023157"/>
    </source>
</evidence>
<dbReference type="PANTHER" id="PTHR22906:SF21">
    <property type="entry name" value="SEMA DOMAIN-CONTAINING PROTEIN"/>
    <property type="match status" value="1"/>
</dbReference>
<dbReference type="PROSITE" id="PS50092">
    <property type="entry name" value="TSP1"/>
    <property type="match status" value="5"/>
</dbReference>
<evidence type="ECO:0000256" key="1">
    <source>
        <dbReference type="ARBA" id="ARBA00022737"/>
    </source>
</evidence>
<reference evidence="5 6" key="1">
    <citation type="submission" date="2021-04" db="EMBL/GenBank/DDBJ databases">
        <authorList>
            <person name="Bliznina A."/>
        </authorList>
    </citation>
    <scope>NUCLEOTIDE SEQUENCE [LARGE SCALE GENOMIC DNA]</scope>
</reference>
<dbReference type="Proteomes" id="UP001158576">
    <property type="component" value="Chromosome XSR"/>
</dbReference>
<keyword evidence="6" id="KW-1185">Reference proteome</keyword>
<dbReference type="PANTHER" id="PTHR22906">
    <property type="entry name" value="PROPERDIN"/>
    <property type="match status" value="1"/>
</dbReference>
<keyword evidence="1" id="KW-0677">Repeat</keyword>
<dbReference type="InterPro" id="IPR052065">
    <property type="entry name" value="Compl_asym_regulator"/>
</dbReference>
<evidence type="ECO:0000313" key="6">
    <source>
        <dbReference type="Proteomes" id="UP001158576"/>
    </source>
</evidence>
<keyword evidence="2" id="KW-1015">Disulfide bond</keyword>
<feature type="signal peptide" evidence="4">
    <location>
        <begin position="1"/>
        <end position="16"/>
    </location>
</feature>
<protein>
    <submittedName>
        <fullName evidence="5">Oidioi.mRNA.OKI2018_I69.XSR.g14117.t1.cds</fullName>
    </submittedName>
</protein>
<gene>
    <name evidence="5" type="ORF">OKIOD_LOCUS5675</name>
</gene>
<proteinExistence type="predicted"/>
<dbReference type="SUPFAM" id="SSF82895">
    <property type="entry name" value="TSP-1 type 1 repeat"/>
    <property type="match status" value="5"/>
</dbReference>
<name>A0ABN7SDQ7_OIKDI</name>
<feature type="chain" id="PRO_5046925206" evidence="4">
    <location>
        <begin position="17"/>
        <end position="475"/>
    </location>
</feature>
<feature type="region of interest" description="Disordered" evidence="3">
    <location>
        <begin position="394"/>
        <end position="414"/>
    </location>
</feature>
<organism evidence="5 6">
    <name type="scientific">Oikopleura dioica</name>
    <name type="common">Tunicate</name>
    <dbReference type="NCBI Taxonomy" id="34765"/>
    <lineage>
        <taxon>Eukaryota</taxon>
        <taxon>Metazoa</taxon>
        <taxon>Chordata</taxon>
        <taxon>Tunicata</taxon>
        <taxon>Appendicularia</taxon>
        <taxon>Copelata</taxon>
        <taxon>Oikopleuridae</taxon>
        <taxon>Oikopleura</taxon>
    </lineage>
</organism>
<dbReference type="InterPro" id="IPR000884">
    <property type="entry name" value="TSP1_rpt"/>
</dbReference>
<keyword evidence="4" id="KW-0732">Signal</keyword>
<sequence>MYFFIFSLLFLTKCLGFRVPESVDYIEYYPRDDYFSNDDSNSDELDVVAAVFVVPDEPTILPPRPNCGWWGNCPGYWSEWSPLSPCSTTCGPGFRQKQRECIGEDYYREYECFGESIYEQSCNFGSCPEWTTWSTWSACDASCGQGNRSRRRDCQYGHSCPGLPYEFSRCTAIDPGYTYWTAWSECSASCGYGSRSRERRRICGGHVDIETDSCINPINYSSWSHWSACPSCYNQNDEPVLSSRQRSEICTHRVDKQQRPCIAPYCIAYWSQWTDWGSCSTSCGIGFRERFRQCEGSPDECLNLFGSNSERESCNVGNNGIFTDWSEWTPCSSSCGNAKKYRRRTNCDEEDVEEEECNNFVTLAFISEIGVWSSWSECIDGFKSRTRHEECSTNSETQSVPCDGSERRRPWTGVRPVTEPNLSVRAQEEASEERVILIMGEKLSEAFSISFDGATKAASVISAPSDDYVQFAPHA</sequence>
<dbReference type="Pfam" id="PF00090">
    <property type="entry name" value="TSP_1"/>
    <property type="match status" value="5"/>
</dbReference>
<accession>A0ABN7SDQ7</accession>
<dbReference type="InterPro" id="IPR036383">
    <property type="entry name" value="TSP1_rpt_sf"/>
</dbReference>
<evidence type="ECO:0000256" key="4">
    <source>
        <dbReference type="SAM" id="SignalP"/>
    </source>
</evidence>